<keyword evidence="2" id="KW-1133">Transmembrane helix</keyword>
<evidence type="ECO:0000313" key="4">
    <source>
        <dbReference type="Proteomes" id="UP001642540"/>
    </source>
</evidence>
<sequence length="210" mass="23380">MFQTLWLILAYSYNAILVLFIATHLFVGAIISFLTGLYSGVYLSQNYDIPRITEPRAVWDKFLAFLEKNRRNPQKISMANILRPSTIKEMVMEESPSSTETILVPKRNKSATFTQSGSQTDLEEGIITETTTTGEVAEGDKSETTDTSTTLTPDSTFNPLTDNGKTLILTEPEDLLDEDESRNISSEQILEASLTLDKNKAISRSASKLN</sequence>
<organism evidence="3 4">
    <name type="scientific">Orchesella dallaii</name>
    <dbReference type="NCBI Taxonomy" id="48710"/>
    <lineage>
        <taxon>Eukaryota</taxon>
        <taxon>Metazoa</taxon>
        <taxon>Ecdysozoa</taxon>
        <taxon>Arthropoda</taxon>
        <taxon>Hexapoda</taxon>
        <taxon>Collembola</taxon>
        <taxon>Entomobryomorpha</taxon>
        <taxon>Entomobryoidea</taxon>
        <taxon>Orchesellidae</taxon>
        <taxon>Orchesellinae</taxon>
        <taxon>Orchesella</taxon>
    </lineage>
</organism>
<comment type="caution">
    <text evidence="3">The sequence shown here is derived from an EMBL/GenBank/DDBJ whole genome shotgun (WGS) entry which is preliminary data.</text>
</comment>
<keyword evidence="4" id="KW-1185">Reference proteome</keyword>
<feature type="region of interest" description="Disordered" evidence="1">
    <location>
        <begin position="129"/>
        <end position="164"/>
    </location>
</feature>
<evidence type="ECO:0008006" key="5">
    <source>
        <dbReference type="Google" id="ProtNLM"/>
    </source>
</evidence>
<dbReference type="EMBL" id="CAXLJM020000014">
    <property type="protein sequence ID" value="CAL8080721.1"/>
    <property type="molecule type" value="Genomic_DNA"/>
</dbReference>
<dbReference type="Pfam" id="PF15054">
    <property type="entry name" value="DUF4535"/>
    <property type="match status" value="1"/>
</dbReference>
<feature type="transmembrane region" description="Helical" evidence="2">
    <location>
        <begin position="15"/>
        <end position="43"/>
    </location>
</feature>
<feature type="compositionally biased region" description="Low complexity" evidence="1">
    <location>
        <begin position="145"/>
        <end position="156"/>
    </location>
</feature>
<keyword evidence="2" id="KW-0472">Membrane</keyword>
<reference evidence="3 4" key="1">
    <citation type="submission" date="2024-08" db="EMBL/GenBank/DDBJ databases">
        <authorList>
            <person name="Cucini C."/>
            <person name="Frati F."/>
        </authorList>
    </citation>
    <scope>NUCLEOTIDE SEQUENCE [LARGE SCALE GENOMIC DNA]</scope>
</reference>
<gene>
    <name evidence="3" type="ORF">ODALV1_LOCUS4718</name>
</gene>
<proteinExistence type="predicted"/>
<evidence type="ECO:0000256" key="2">
    <source>
        <dbReference type="SAM" id="Phobius"/>
    </source>
</evidence>
<evidence type="ECO:0000313" key="3">
    <source>
        <dbReference type="EMBL" id="CAL8080721.1"/>
    </source>
</evidence>
<dbReference type="Proteomes" id="UP001642540">
    <property type="component" value="Unassembled WGS sequence"/>
</dbReference>
<keyword evidence="2" id="KW-0812">Transmembrane</keyword>
<protein>
    <recommendedName>
        <fullName evidence="5">Copper transporter</fullName>
    </recommendedName>
</protein>
<evidence type="ECO:0000256" key="1">
    <source>
        <dbReference type="SAM" id="MobiDB-lite"/>
    </source>
</evidence>
<accession>A0ABP1Q0Z0</accession>
<name>A0ABP1Q0Z0_9HEXA</name>
<dbReference type="InterPro" id="IPR027854">
    <property type="entry name" value="STMP1"/>
</dbReference>